<feature type="non-terminal residue" evidence="4">
    <location>
        <position position="1"/>
    </location>
</feature>
<gene>
    <name evidence="4" type="ORF">KCG49_16130</name>
</gene>
<dbReference type="PANTHER" id="PTHR11878">
    <property type="entry name" value="SODIUM/CALCIUM EXCHANGER"/>
    <property type="match status" value="1"/>
</dbReference>
<protein>
    <submittedName>
        <fullName evidence="4">T9SS type A sorting domain-containing protein</fullName>
    </submittedName>
</protein>
<evidence type="ECO:0000256" key="1">
    <source>
        <dbReference type="ARBA" id="ARBA00022729"/>
    </source>
</evidence>
<reference evidence="4" key="1">
    <citation type="submission" date="2021-04" db="EMBL/GenBank/DDBJ databases">
        <authorList>
            <person name="Pira H."/>
            <person name="Risdian C."/>
            <person name="Wink J."/>
        </authorList>
    </citation>
    <scope>NUCLEOTIDE SEQUENCE</scope>
    <source>
        <strain evidence="4">WHY3</strain>
    </source>
</reference>
<evidence type="ECO:0000259" key="3">
    <source>
        <dbReference type="SMART" id="SM00237"/>
    </source>
</evidence>
<dbReference type="NCBIfam" id="TIGR04183">
    <property type="entry name" value="Por_Secre_tail"/>
    <property type="match status" value="1"/>
</dbReference>
<organism evidence="4 5">
    <name type="scientific">Winogradskyella luteola</name>
    <dbReference type="NCBI Taxonomy" id="2828330"/>
    <lineage>
        <taxon>Bacteria</taxon>
        <taxon>Pseudomonadati</taxon>
        <taxon>Bacteroidota</taxon>
        <taxon>Flavobacteriia</taxon>
        <taxon>Flavobacteriales</taxon>
        <taxon>Flavobacteriaceae</taxon>
        <taxon>Winogradskyella</taxon>
    </lineage>
</organism>
<feature type="domain" description="Calx-beta" evidence="3">
    <location>
        <begin position="12"/>
        <end position="113"/>
    </location>
</feature>
<dbReference type="RefSeq" id="WP_218547988.1">
    <property type="nucleotide sequence ID" value="NZ_JAGSPD010000026.1"/>
</dbReference>
<comment type="caution">
    <text evidence="4">The sequence shown here is derived from an EMBL/GenBank/DDBJ whole genome shotgun (WGS) entry which is preliminary data.</text>
</comment>
<dbReference type="SMART" id="SM00237">
    <property type="entry name" value="Calx_beta"/>
    <property type="match status" value="1"/>
</dbReference>
<sequence>TVNGTDSGNYTLTQPTLSADIFGPVISFNATTSSALEATGSANIEVDLSIAVPITVTVDYTVTGGTASGSGVDYTLAGGTLTFNPNTSGANIAVSIADELIVEPDETIIVTLSNPSNGSLGTNTVHTFTIINDDHAPAIPTVNAQTTGDTSPVITGTTGTGSSLLAGETMTVTVNGATYQVVPDTSGDWSVDTGTDSPSSGSLGAFMNGVSYEVVCTVTDISNNTSVDTSTNEITIDNSLGLNDPSLSASLKLYPNPVQNILHVNANSMDIDQILVYDVLGKSMESVRLENETLDFSNLQAGIYVLKVKTKRGTLVKRVIKQ</sequence>
<keyword evidence="2" id="KW-0813">Transport</keyword>
<proteinExistence type="predicted"/>
<dbReference type="Pfam" id="PF18962">
    <property type="entry name" value="Por_Secre_tail"/>
    <property type="match status" value="1"/>
</dbReference>
<evidence type="ECO:0000313" key="4">
    <source>
        <dbReference type="EMBL" id="MBV7270717.1"/>
    </source>
</evidence>
<dbReference type="Proteomes" id="UP001138894">
    <property type="component" value="Unassembled WGS sequence"/>
</dbReference>
<dbReference type="InterPro" id="IPR051171">
    <property type="entry name" value="CaCA"/>
</dbReference>
<dbReference type="AlphaFoldDB" id="A0A9X1FBD7"/>
<dbReference type="InterPro" id="IPR003644">
    <property type="entry name" value="Calx_beta"/>
</dbReference>
<name>A0A9X1FBD7_9FLAO</name>
<keyword evidence="5" id="KW-1185">Reference proteome</keyword>
<dbReference type="InterPro" id="IPR026444">
    <property type="entry name" value="Secre_tail"/>
</dbReference>
<keyword evidence="2" id="KW-0406">Ion transport</keyword>
<dbReference type="PANTHER" id="PTHR11878:SF65">
    <property type="entry name" value="NA_CA-EXCHANGE PROTEIN, ISOFORM G"/>
    <property type="match status" value="1"/>
</dbReference>
<evidence type="ECO:0000256" key="2">
    <source>
        <dbReference type="ARBA" id="ARBA00023065"/>
    </source>
</evidence>
<dbReference type="GO" id="GO:0007154">
    <property type="term" value="P:cell communication"/>
    <property type="evidence" value="ECO:0007669"/>
    <property type="project" value="InterPro"/>
</dbReference>
<keyword evidence="1" id="KW-0732">Signal</keyword>
<dbReference type="GO" id="GO:0030001">
    <property type="term" value="P:metal ion transport"/>
    <property type="evidence" value="ECO:0007669"/>
    <property type="project" value="TreeGrafter"/>
</dbReference>
<evidence type="ECO:0000313" key="5">
    <source>
        <dbReference type="Proteomes" id="UP001138894"/>
    </source>
</evidence>
<accession>A0A9X1FBD7</accession>
<dbReference type="EMBL" id="JAGSPD010000026">
    <property type="protein sequence ID" value="MBV7270717.1"/>
    <property type="molecule type" value="Genomic_DNA"/>
</dbReference>
<dbReference type="GO" id="GO:0016020">
    <property type="term" value="C:membrane"/>
    <property type="evidence" value="ECO:0007669"/>
    <property type="project" value="InterPro"/>
</dbReference>
<dbReference type="Pfam" id="PF03160">
    <property type="entry name" value="Calx-beta"/>
    <property type="match status" value="1"/>
</dbReference>